<evidence type="ECO:0000313" key="3">
    <source>
        <dbReference type="EMBL" id="WAC03624.1"/>
    </source>
</evidence>
<dbReference type="EMBL" id="CP113088">
    <property type="protein sequence ID" value="WAC03624.1"/>
    <property type="molecule type" value="Genomic_DNA"/>
</dbReference>
<evidence type="ECO:0000256" key="2">
    <source>
        <dbReference type="SAM" id="SignalP"/>
    </source>
</evidence>
<dbReference type="KEGG" id="lnu:N7U66_09275"/>
<gene>
    <name evidence="3" type="ORF">N7U66_09275</name>
</gene>
<dbReference type="AlphaFoldDB" id="A0A9E8MZ95"/>
<feature type="compositionally biased region" description="Polar residues" evidence="1">
    <location>
        <begin position="188"/>
        <end position="198"/>
    </location>
</feature>
<feature type="region of interest" description="Disordered" evidence="1">
    <location>
        <begin position="40"/>
        <end position="88"/>
    </location>
</feature>
<keyword evidence="2" id="KW-0732">Signal</keyword>
<accession>A0A9E8MZ95</accession>
<protein>
    <recommendedName>
        <fullName evidence="5">Lipoprotein</fullName>
    </recommendedName>
</protein>
<reference evidence="3" key="1">
    <citation type="submission" date="2022-11" db="EMBL/GenBank/DDBJ databases">
        <title>Lacinutrix neustonica HL-RS19T sp. nov., isolated from the surface microlayer sample of brackish Lake Shihwa.</title>
        <authorList>
            <person name="Choi J.Y."/>
            <person name="Hwang C.Y."/>
        </authorList>
    </citation>
    <scope>NUCLEOTIDE SEQUENCE</scope>
    <source>
        <strain evidence="3">HL-RS19</strain>
    </source>
</reference>
<feature type="chain" id="PRO_5039030533" description="Lipoprotein" evidence="2">
    <location>
        <begin position="23"/>
        <end position="198"/>
    </location>
</feature>
<sequence length="198" mass="21479">MITTRKTILALGLCLAFFYSCSNDDAFLEATEGATITKRTQASITDSTAPTQTAHPEISDDIKSNTSAEQAGKTEEWFNGGGDNPVGEDPEFVVPTMDLIVEFRDGITATEKMDARTRYTAYLGLLSYVTCGGSQTNKEIWTLDQAIYEDDTIPSPCTSCPQGPNFGDPLVTTKSDSTEEDPDFNRVKVSTTSSPCLE</sequence>
<proteinExistence type="predicted"/>
<dbReference type="Proteomes" id="UP001164705">
    <property type="component" value="Chromosome"/>
</dbReference>
<keyword evidence="4" id="KW-1185">Reference proteome</keyword>
<organism evidence="3 4">
    <name type="scientific">Lacinutrix neustonica</name>
    <dbReference type="NCBI Taxonomy" id="2980107"/>
    <lineage>
        <taxon>Bacteria</taxon>
        <taxon>Pseudomonadati</taxon>
        <taxon>Bacteroidota</taxon>
        <taxon>Flavobacteriia</taxon>
        <taxon>Flavobacteriales</taxon>
        <taxon>Flavobacteriaceae</taxon>
        <taxon>Lacinutrix</taxon>
    </lineage>
</organism>
<dbReference type="RefSeq" id="WP_267678259.1">
    <property type="nucleotide sequence ID" value="NZ_CP113088.1"/>
</dbReference>
<evidence type="ECO:0008006" key="5">
    <source>
        <dbReference type="Google" id="ProtNLM"/>
    </source>
</evidence>
<name>A0A9E8MZ95_9FLAO</name>
<dbReference type="PROSITE" id="PS51257">
    <property type="entry name" value="PROKAR_LIPOPROTEIN"/>
    <property type="match status" value="1"/>
</dbReference>
<feature type="compositionally biased region" description="Polar residues" evidence="1">
    <location>
        <begin position="40"/>
        <end position="54"/>
    </location>
</feature>
<feature type="signal peptide" evidence="2">
    <location>
        <begin position="1"/>
        <end position="22"/>
    </location>
</feature>
<evidence type="ECO:0000256" key="1">
    <source>
        <dbReference type="SAM" id="MobiDB-lite"/>
    </source>
</evidence>
<feature type="region of interest" description="Disordered" evidence="1">
    <location>
        <begin position="158"/>
        <end position="198"/>
    </location>
</feature>
<evidence type="ECO:0000313" key="4">
    <source>
        <dbReference type="Proteomes" id="UP001164705"/>
    </source>
</evidence>